<gene>
    <name evidence="1" type="ORF">YH66_05360</name>
</gene>
<dbReference type="EMBL" id="CP011309">
    <property type="protein sequence ID" value="AKF27022.1"/>
    <property type="molecule type" value="Genomic_DNA"/>
</dbReference>
<organism evidence="1 2">
    <name type="scientific">[Brevibacterium] flavum</name>
    <dbReference type="NCBI Taxonomy" id="92706"/>
    <lineage>
        <taxon>Bacteria</taxon>
        <taxon>Bacillati</taxon>
        <taxon>Actinomycetota</taxon>
        <taxon>Actinomycetes</taxon>
        <taxon>Mycobacteriales</taxon>
        <taxon>Corynebacteriaceae</taxon>
        <taxon>Corynebacterium</taxon>
    </lineage>
</organism>
<evidence type="ECO:0000313" key="1">
    <source>
        <dbReference type="EMBL" id="AKF27022.1"/>
    </source>
</evidence>
<keyword evidence="2" id="KW-1185">Reference proteome</keyword>
<protein>
    <submittedName>
        <fullName evidence="1">Uncharacterized protein</fullName>
    </submittedName>
</protein>
<dbReference type="RefSeq" id="WP_003863654.1">
    <property type="nucleotide sequence ID" value="NZ_CP011309.1"/>
</dbReference>
<sequence>MSSNSDFSKASDALIAAVESARESYDRANDARSKAVEVLFDCYETSVLTAEALHRSPEAASRQRALAKSNLVAMEAQCLLLAQELDSPSHEYVHRLREITSHRKNALGY</sequence>
<dbReference type="HOGENOM" id="CLU_2178811_0_0_11"/>
<reference evidence="1 2" key="1">
    <citation type="submission" date="2015-04" db="EMBL/GenBank/DDBJ databases">
        <title>Complete Genome Sequence of Brevibacterium flavum ATCC 15168.</title>
        <authorList>
            <person name="Ahn J."/>
            <person name="Park G."/>
            <person name="Jeon W."/>
            <person name="Jang Y."/>
            <person name="Jang M."/>
            <person name="Lee H."/>
            <person name="Lee H."/>
        </authorList>
    </citation>
    <scope>NUCLEOTIDE SEQUENCE [LARGE SCALE GENOMIC DNA]</scope>
    <source>
        <strain evidence="1 2">ATCC 15168</strain>
    </source>
</reference>
<accession>A0A0F6Z4Q3</accession>
<dbReference type="PATRIC" id="fig|92706.3.peg.1112"/>
<proteinExistence type="predicted"/>
<evidence type="ECO:0000313" key="2">
    <source>
        <dbReference type="Proteomes" id="UP000034037"/>
    </source>
</evidence>
<dbReference type="AlphaFoldDB" id="A0A0F6Z4Q3"/>
<name>A0A0F6Z4Q3_9CORY</name>
<dbReference type="Proteomes" id="UP000034037">
    <property type="component" value="Chromosome"/>
</dbReference>